<organism evidence="2 3">
    <name type="scientific">Beta vulgaris subsp. vulgaris</name>
    <name type="common">Beet</name>
    <dbReference type="NCBI Taxonomy" id="3555"/>
    <lineage>
        <taxon>Eukaryota</taxon>
        <taxon>Viridiplantae</taxon>
        <taxon>Streptophyta</taxon>
        <taxon>Embryophyta</taxon>
        <taxon>Tracheophyta</taxon>
        <taxon>Spermatophyta</taxon>
        <taxon>Magnoliopsida</taxon>
        <taxon>eudicotyledons</taxon>
        <taxon>Gunneridae</taxon>
        <taxon>Pentapetalae</taxon>
        <taxon>Caryophyllales</taxon>
        <taxon>Chenopodiaceae</taxon>
        <taxon>Betoideae</taxon>
        <taxon>Beta</taxon>
    </lineage>
</organism>
<name>A0A0J7YPH0_BETVV</name>
<keyword evidence="3" id="KW-1185">Reference proteome</keyword>
<sequence>DALEPGQPAAPVRSSTTSDLSAWFVQGPLICIAVWYCIVIEAEIRLVAAEIGMLMSRYQNEMIQLQGRFNQLKQQGMVSVPYRADSVAVPFRSAAGPGSSGDGRCDRARVPNCRVLPAPWRPRRDRISAPSRRSGLFAWRYLGHLSFLTVGVGGRDQAGDSYRR</sequence>
<dbReference type="EMBL" id="KQ108776">
    <property type="protein sequence ID" value="KMS65429.1"/>
    <property type="molecule type" value="Genomic_DNA"/>
</dbReference>
<feature type="non-terminal residue" evidence="2">
    <location>
        <position position="1"/>
    </location>
</feature>
<feature type="transmembrane region" description="Helical" evidence="1">
    <location>
        <begin position="20"/>
        <end position="39"/>
    </location>
</feature>
<evidence type="ECO:0000313" key="3">
    <source>
        <dbReference type="Proteomes" id="UP000035740"/>
    </source>
</evidence>
<feature type="non-terminal residue" evidence="2">
    <location>
        <position position="164"/>
    </location>
</feature>
<dbReference type="Gramene" id="KMS65429">
    <property type="protein sequence ID" value="KMS65429"/>
    <property type="gene ID" value="BVRB_036080"/>
</dbReference>
<dbReference type="AlphaFoldDB" id="A0A0J7YPH0"/>
<gene>
    <name evidence="2" type="ORF">BVRB_036080</name>
</gene>
<dbReference type="Proteomes" id="UP000035740">
    <property type="component" value="Unassembled WGS sequence"/>
</dbReference>
<reference evidence="2 3" key="1">
    <citation type="journal article" date="2014" name="Nature">
        <title>The genome of the recently domesticated crop plant sugar beet (Beta vulgaris).</title>
        <authorList>
            <person name="Dohm J.C."/>
            <person name="Minoche A.E."/>
            <person name="Holtgrawe D."/>
            <person name="Capella-Gutierrez S."/>
            <person name="Zakrzewski F."/>
            <person name="Tafer H."/>
            <person name="Rupp O."/>
            <person name="Sorensen T.R."/>
            <person name="Stracke R."/>
            <person name="Reinhardt R."/>
            <person name="Goesmann A."/>
            <person name="Kraft T."/>
            <person name="Schulz B."/>
            <person name="Stadler P.F."/>
            <person name="Schmidt T."/>
            <person name="Gabaldon T."/>
            <person name="Lehrach H."/>
            <person name="Weisshaar B."/>
            <person name="Himmelbauer H."/>
        </authorList>
    </citation>
    <scope>NUCLEOTIDE SEQUENCE [LARGE SCALE GENOMIC DNA]</scope>
    <source>
        <tissue evidence="2">Taproot</tissue>
    </source>
</reference>
<evidence type="ECO:0000256" key="1">
    <source>
        <dbReference type="SAM" id="Phobius"/>
    </source>
</evidence>
<evidence type="ECO:0000313" key="2">
    <source>
        <dbReference type="EMBL" id="KMS65429.1"/>
    </source>
</evidence>
<accession>A0A0J7YPH0</accession>
<protein>
    <submittedName>
        <fullName evidence="2">Uncharacterized protein</fullName>
    </submittedName>
</protein>
<keyword evidence="1" id="KW-0472">Membrane</keyword>
<keyword evidence="1" id="KW-1133">Transmembrane helix</keyword>
<keyword evidence="1" id="KW-0812">Transmembrane</keyword>
<proteinExistence type="predicted"/>